<dbReference type="InterPro" id="IPR050223">
    <property type="entry name" value="D-isomer_2-hydroxyacid_DH"/>
</dbReference>
<keyword evidence="1" id="KW-0560">Oxidoreductase</keyword>
<evidence type="ECO:0000313" key="5">
    <source>
        <dbReference type="Proteomes" id="UP001597079"/>
    </source>
</evidence>
<reference evidence="5" key="1">
    <citation type="journal article" date="2019" name="Int. J. Syst. Evol. Microbiol.">
        <title>The Global Catalogue of Microorganisms (GCM) 10K type strain sequencing project: providing services to taxonomists for standard genome sequencing and annotation.</title>
        <authorList>
            <consortium name="The Broad Institute Genomics Platform"/>
            <consortium name="The Broad Institute Genome Sequencing Center for Infectious Disease"/>
            <person name="Wu L."/>
            <person name="Ma J."/>
        </authorList>
    </citation>
    <scope>NUCLEOTIDE SEQUENCE [LARGE SCALE GENOMIC DNA]</scope>
    <source>
        <strain evidence="5">CGMCC 1.12286</strain>
    </source>
</reference>
<evidence type="ECO:0000313" key="4">
    <source>
        <dbReference type="EMBL" id="MFD1676590.1"/>
    </source>
</evidence>
<evidence type="ECO:0000256" key="1">
    <source>
        <dbReference type="ARBA" id="ARBA00023002"/>
    </source>
</evidence>
<keyword evidence="5" id="KW-1185">Reference proteome</keyword>
<organism evidence="4 5">
    <name type="scientific">Alicyclobacillus fodiniaquatilis</name>
    <dbReference type="NCBI Taxonomy" id="1661150"/>
    <lineage>
        <taxon>Bacteria</taxon>
        <taxon>Bacillati</taxon>
        <taxon>Bacillota</taxon>
        <taxon>Bacilli</taxon>
        <taxon>Bacillales</taxon>
        <taxon>Alicyclobacillaceae</taxon>
        <taxon>Alicyclobacillus</taxon>
    </lineage>
</organism>
<gene>
    <name evidence="4" type="ORF">ACFSB2_18005</name>
</gene>
<dbReference type="PANTHER" id="PTHR10996">
    <property type="entry name" value="2-HYDROXYACID DEHYDROGENASE-RELATED"/>
    <property type="match status" value="1"/>
</dbReference>
<name>A0ABW4JLE3_9BACL</name>
<protein>
    <submittedName>
        <fullName evidence="4">Hydroxyacid dehydrogenase</fullName>
    </submittedName>
</protein>
<dbReference type="SUPFAM" id="SSF52283">
    <property type="entry name" value="Formate/glycerate dehydrogenase catalytic domain-like"/>
    <property type="match status" value="1"/>
</dbReference>
<dbReference type="SUPFAM" id="SSF51735">
    <property type="entry name" value="NAD(P)-binding Rossmann-fold domains"/>
    <property type="match status" value="1"/>
</dbReference>
<dbReference type="Gene3D" id="3.40.50.720">
    <property type="entry name" value="NAD(P)-binding Rossmann-like Domain"/>
    <property type="match status" value="2"/>
</dbReference>
<keyword evidence="2" id="KW-0520">NAD</keyword>
<dbReference type="Pfam" id="PF02826">
    <property type="entry name" value="2-Hacid_dh_C"/>
    <property type="match status" value="1"/>
</dbReference>
<dbReference type="PANTHER" id="PTHR10996:SF178">
    <property type="entry name" value="2-HYDROXYACID DEHYDROGENASE YGL185C-RELATED"/>
    <property type="match status" value="1"/>
</dbReference>
<dbReference type="EMBL" id="JBHUCX010000073">
    <property type="protein sequence ID" value="MFD1676590.1"/>
    <property type="molecule type" value="Genomic_DNA"/>
</dbReference>
<comment type="caution">
    <text evidence="4">The sequence shown here is derived from an EMBL/GenBank/DDBJ whole genome shotgun (WGS) entry which is preliminary data.</text>
</comment>
<dbReference type="CDD" id="cd12167">
    <property type="entry name" value="2-Hacid_dh_8"/>
    <property type="match status" value="1"/>
</dbReference>
<proteinExistence type="predicted"/>
<evidence type="ECO:0000259" key="3">
    <source>
        <dbReference type="Pfam" id="PF02826"/>
    </source>
</evidence>
<sequence length="330" mass="36382">MKYKTLVLPTRHRLDDVCSVACRKLIEQHCDPIWNELDRDLTAAELSDLIGDAEILLTSWGSPAITAEMLARAGRLRVVAHAAGSVKSLVPESIFDRDIAVFSAAPRIAWSVGEYCLTALLTMLNRLAEWDANVRESGWKSGDLRRRELTKKRVGIVSASSTARAFIRLLEPFNCEVLVYDPYLEAAQMARLGVQKATLEEVMQCEIISLHIPSIPETKHMIGAELLSLIPDGGILINSSRAAVVEEHELIAQLQSGRFLAAFDVFHAEPLRADHPFLSMDNVLLTPHIAGDTVEGHQALMYEVLSDVFGYLGGAQPKYAVDASKWAILA</sequence>
<dbReference type="InterPro" id="IPR006140">
    <property type="entry name" value="D-isomer_DH_NAD-bd"/>
</dbReference>
<evidence type="ECO:0000256" key="2">
    <source>
        <dbReference type="ARBA" id="ARBA00023027"/>
    </source>
</evidence>
<dbReference type="InterPro" id="IPR036291">
    <property type="entry name" value="NAD(P)-bd_dom_sf"/>
</dbReference>
<accession>A0ABW4JLE3</accession>
<dbReference type="RefSeq" id="WP_377944495.1">
    <property type="nucleotide sequence ID" value="NZ_JBHUCX010000073.1"/>
</dbReference>
<dbReference type="Proteomes" id="UP001597079">
    <property type="component" value="Unassembled WGS sequence"/>
</dbReference>
<feature type="domain" description="D-isomer specific 2-hydroxyacid dehydrogenase NAD-binding" evidence="3">
    <location>
        <begin position="118"/>
        <end position="290"/>
    </location>
</feature>